<dbReference type="Proteomes" id="UP001153620">
    <property type="component" value="Chromosome 2"/>
</dbReference>
<dbReference type="InterPro" id="IPR000608">
    <property type="entry name" value="UBC"/>
</dbReference>
<keyword evidence="9 14" id="KW-1133">Transmembrane helix</keyword>
<name>A0A9N9RUH0_9DIPT</name>
<evidence type="ECO:0000256" key="2">
    <source>
        <dbReference type="ARBA" id="ARBA00012486"/>
    </source>
</evidence>
<dbReference type="SMART" id="SM00212">
    <property type="entry name" value="UBCc"/>
    <property type="match status" value="1"/>
</dbReference>
<keyword evidence="17" id="KW-1185">Reference proteome</keyword>
<sequence length="227" mass="26133">MSQKSYTARLKQDYIRLKQDPVPYIHAEFLPSNILEWHYVIIGPTDSPYSGGYYHGSLIFTKDFPFKPPSIYIYTPNGRFKPNKRLCLSISDYHPDTWNPAWSVSTILTGLLSIMLESTPLLGSCESTFLEKKKLALNSLNFNLKNETFVELFPELVIEIKSKLEKINELKRQNEKEASEKSATETNRVESSSNNAYNFCFNVIIFVIFGVFICIVKKIYESGDQEE</sequence>
<protein>
    <recommendedName>
        <fullName evidence="12">Ubiquitin-conjugating enzyme E2 J2</fullName>
        <ecNumber evidence="2">2.3.2.23</ecNumber>
    </recommendedName>
</protein>
<evidence type="ECO:0000256" key="10">
    <source>
        <dbReference type="ARBA" id="ARBA00023136"/>
    </source>
</evidence>
<dbReference type="AlphaFoldDB" id="A0A9N9RUH0"/>
<dbReference type="CDD" id="cd23799">
    <property type="entry name" value="UBCc_UBE2J"/>
    <property type="match status" value="1"/>
</dbReference>
<dbReference type="EMBL" id="OU895878">
    <property type="protein sequence ID" value="CAG9803968.1"/>
    <property type="molecule type" value="Genomic_DNA"/>
</dbReference>
<evidence type="ECO:0000256" key="11">
    <source>
        <dbReference type="ARBA" id="ARBA00054775"/>
    </source>
</evidence>
<evidence type="ECO:0000256" key="9">
    <source>
        <dbReference type="ARBA" id="ARBA00022989"/>
    </source>
</evidence>
<dbReference type="Gene3D" id="3.10.110.10">
    <property type="entry name" value="Ubiquitin Conjugating Enzyme"/>
    <property type="match status" value="1"/>
</dbReference>
<keyword evidence="5" id="KW-0547">Nucleotide-binding</keyword>
<feature type="transmembrane region" description="Helical" evidence="14">
    <location>
        <begin position="196"/>
        <end position="216"/>
    </location>
</feature>
<evidence type="ECO:0000256" key="6">
    <source>
        <dbReference type="ARBA" id="ARBA00022786"/>
    </source>
</evidence>
<reference evidence="16" key="1">
    <citation type="submission" date="2022-01" db="EMBL/GenBank/DDBJ databases">
        <authorList>
            <person name="King R."/>
        </authorList>
    </citation>
    <scope>NUCLEOTIDE SEQUENCE</scope>
</reference>
<evidence type="ECO:0000313" key="16">
    <source>
        <dbReference type="EMBL" id="CAG9803968.1"/>
    </source>
</evidence>
<keyword evidence="8" id="KW-0067">ATP-binding</keyword>
<dbReference type="GO" id="GO:0005789">
    <property type="term" value="C:endoplasmic reticulum membrane"/>
    <property type="evidence" value="ECO:0007669"/>
    <property type="project" value="UniProtKB-SubCell"/>
</dbReference>
<keyword evidence="6" id="KW-0833">Ubl conjugation pathway</keyword>
<keyword evidence="13" id="KW-0175">Coiled coil</keyword>
<keyword evidence="3" id="KW-0808">Transferase</keyword>
<dbReference type="GO" id="GO:0061631">
    <property type="term" value="F:ubiquitin conjugating enzyme activity"/>
    <property type="evidence" value="ECO:0007669"/>
    <property type="project" value="UniProtKB-EC"/>
</dbReference>
<keyword evidence="4 14" id="KW-0812">Transmembrane</keyword>
<dbReference type="InterPro" id="IPR016135">
    <property type="entry name" value="UBQ-conjugating_enzyme/RWD"/>
</dbReference>
<evidence type="ECO:0000256" key="3">
    <source>
        <dbReference type="ARBA" id="ARBA00022679"/>
    </source>
</evidence>
<evidence type="ECO:0000259" key="15">
    <source>
        <dbReference type="Pfam" id="PF00179"/>
    </source>
</evidence>
<feature type="coiled-coil region" evidence="13">
    <location>
        <begin position="157"/>
        <end position="187"/>
    </location>
</feature>
<dbReference type="PANTHER" id="PTHR24067">
    <property type="entry name" value="UBIQUITIN-CONJUGATING ENZYME E2"/>
    <property type="match status" value="1"/>
</dbReference>
<dbReference type="Pfam" id="PF00179">
    <property type="entry name" value="UQ_con"/>
    <property type="match status" value="1"/>
</dbReference>
<dbReference type="InterPro" id="IPR050113">
    <property type="entry name" value="Ub_conjugating_enzyme"/>
</dbReference>
<keyword evidence="7" id="KW-0256">Endoplasmic reticulum</keyword>
<feature type="domain" description="UBC core" evidence="15">
    <location>
        <begin position="9"/>
        <end position="119"/>
    </location>
</feature>
<organism evidence="16 17">
    <name type="scientific">Chironomus riparius</name>
    <dbReference type="NCBI Taxonomy" id="315576"/>
    <lineage>
        <taxon>Eukaryota</taxon>
        <taxon>Metazoa</taxon>
        <taxon>Ecdysozoa</taxon>
        <taxon>Arthropoda</taxon>
        <taxon>Hexapoda</taxon>
        <taxon>Insecta</taxon>
        <taxon>Pterygota</taxon>
        <taxon>Neoptera</taxon>
        <taxon>Endopterygota</taxon>
        <taxon>Diptera</taxon>
        <taxon>Nematocera</taxon>
        <taxon>Chironomoidea</taxon>
        <taxon>Chironomidae</taxon>
        <taxon>Chironominae</taxon>
        <taxon>Chironomus</taxon>
    </lineage>
</organism>
<keyword evidence="10 14" id="KW-0472">Membrane</keyword>
<dbReference type="FunFam" id="3.10.110.10:FF:000023">
    <property type="entry name" value="Ubiquitin-conjugating enzyme E2 J2"/>
    <property type="match status" value="1"/>
</dbReference>
<evidence type="ECO:0000256" key="7">
    <source>
        <dbReference type="ARBA" id="ARBA00022824"/>
    </source>
</evidence>
<evidence type="ECO:0000256" key="14">
    <source>
        <dbReference type="SAM" id="Phobius"/>
    </source>
</evidence>
<reference evidence="16" key="2">
    <citation type="submission" date="2022-10" db="EMBL/GenBank/DDBJ databases">
        <authorList>
            <consortium name="ENA_rothamsted_submissions"/>
            <consortium name="culmorum"/>
            <person name="King R."/>
        </authorList>
    </citation>
    <scope>NUCLEOTIDE SEQUENCE</scope>
</reference>
<dbReference type="GO" id="GO:0005524">
    <property type="term" value="F:ATP binding"/>
    <property type="evidence" value="ECO:0007669"/>
    <property type="project" value="UniProtKB-KW"/>
</dbReference>
<comment type="subcellular location">
    <subcellularLocation>
        <location evidence="1">Endoplasmic reticulum membrane</location>
    </subcellularLocation>
</comment>
<evidence type="ECO:0000256" key="5">
    <source>
        <dbReference type="ARBA" id="ARBA00022741"/>
    </source>
</evidence>
<evidence type="ECO:0000256" key="4">
    <source>
        <dbReference type="ARBA" id="ARBA00022692"/>
    </source>
</evidence>
<evidence type="ECO:0000256" key="12">
    <source>
        <dbReference type="ARBA" id="ARBA00073320"/>
    </source>
</evidence>
<evidence type="ECO:0000256" key="8">
    <source>
        <dbReference type="ARBA" id="ARBA00022840"/>
    </source>
</evidence>
<dbReference type="SUPFAM" id="SSF54495">
    <property type="entry name" value="UBC-like"/>
    <property type="match status" value="1"/>
</dbReference>
<evidence type="ECO:0000256" key="13">
    <source>
        <dbReference type="SAM" id="Coils"/>
    </source>
</evidence>
<dbReference type="OrthoDB" id="1158011at2759"/>
<gene>
    <name evidence="16" type="ORF">CHIRRI_LOCUS6863</name>
</gene>
<accession>A0A9N9RUH0</accession>
<proteinExistence type="predicted"/>
<evidence type="ECO:0000256" key="1">
    <source>
        <dbReference type="ARBA" id="ARBA00004586"/>
    </source>
</evidence>
<comment type="function">
    <text evidence="11">Catalyzes the covalent attachment of ubiquitin to other proteins. Seems to function in the selective degradation of misfolded membrane proteins from the endoplasmic reticulum (ERAD). In cooperation with the GATOR2 complex, catalyzes 'Lys-6'-linked ubiquitination of NPRL2.</text>
</comment>
<evidence type="ECO:0000313" key="17">
    <source>
        <dbReference type="Proteomes" id="UP001153620"/>
    </source>
</evidence>
<dbReference type="EC" id="2.3.2.23" evidence="2"/>